<sequence>MTTLTRWFLAQETPIVDPSLLNQLFSDGWTLLQGLIILLVGWIIASIVRGIVKKVLNSTEIDNQIAAWIAGDDSSGSSIPIEKWVSDFAYWLIILFAVVAFLNTLQLEAVYEPLNSLLGEITNFLPKLLGAGILVAIAWVLAALSKTLITRVLATFNLEQRLGGDSEQISVSQTIGNAVYWLVILLFLPSILSTLQLEGTLAPVQGLLNEILAIIPNILAAVIIAAVGWVVAKIVQRVVSSLLATTPLNQVGEKFGLSSDPTGNSLSNIIGTVVNVLILIPVAITALDALQIDAISEPATDMLNQILNLLPKLFAATVVLGLAYVGGQYLSDMVTNVLRSVGFNNIFQWLGIAQTPTTPPTPTTAPTPATPIDTTEVPPTVPPATSTDTIPTPTTSTRTPSEIAGIVVLVVVMLLASLTAVDILKIEALRVVVGALLAIAGQVLVGLAVLAVGLYLANFCFNLITNSGTRQAKFLGHTARISILIFVVAMALQQMGIAPNIVNLAFGLLVGGIAAAIALAFGLGGREVAGEQLREWLNNIKQN</sequence>
<feature type="transmembrane region" description="Helical" evidence="2">
    <location>
        <begin position="88"/>
        <end position="107"/>
    </location>
</feature>
<dbReference type="PANTHER" id="PTHR30221:SF1">
    <property type="entry name" value="SMALL-CONDUCTANCE MECHANOSENSITIVE CHANNEL"/>
    <property type="match status" value="1"/>
</dbReference>
<comment type="caution">
    <text evidence="3">The sequence shown here is derived from an EMBL/GenBank/DDBJ whole genome shotgun (WGS) entry which is preliminary data.</text>
</comment>
<dbReference type="eggNOG" id="COG0668">
    <property type="taxonomic scope" value="Bacteria"/>
</dbReference>
<feature type="transmembrane region" description="Helical" evidence="2">
    <location>
        <begin position="431"/>
        <end position="454"/>
    </location>
</feature>
<dbReference type="eggNOG" id="COG4447">
    <property type="taxonomic scope" value="Bacteria"/>
</dbReference>
<dbReference type="InterPro" id="IPR008910">
    <property type="entry name" value="MSC_TM_helix"/>
</dbReference>
<feature type="transmembrane region" description="Helical" evidence="2">
    <location>
        <begin position="28"/>
        <end position="48"/>
    </location>
</feature>
<dbReference type="RefSeq" id="WP_008276075.1">
    <property type="nucleotide sequence ID" value="NZ_AAXW01000020.1"/>
</dbReference>
<feature type="compositionally biased region" description="Pro residues" evidence="1">
    <location>
        <begin position="357"/>
        <end position="369"/>
    </location>
</feature>
<keyword evidence="2" id="KW-0812">Transmembrane</keyword>
<dbReference type="EMBL" id="AAXW01000020">
    <property type="protein sequence ID" value="EAZ90766.1"/>
    <property type="molecule type" value="Genomic_DNA"/>
</dbReference>
<evidence type="ECO:0000256" key="1">
    <source>
        <dbReference type="SAM" id="MobiDB-lite"/>
    </source>
</evidence>
<feature type="transmembrane region" description="Helical" evidence="2">
    <location>
        <begin position="474"/>
        <end position="492"/>
    </location>
</feature>
<feature type="transmembrane region" description="Helical" evidence="2">
    <location>
        <begin position="127"/>
        <end position="149"/>
    </location>
</feature>
<feature type="transmembrane region" description="Helical" evidence="2">
    <location>
        <begin position="309"/>
        <end position="330"/>
    </location>
</feature>
<organism evidence="3 4">
    <name type="scientific">Crocosphaera chwakensis CCY0110</name>
    <dbReference type="NCBI Taxonomy" id="391612"/>
    <lineage>
        <taxon>Bacteria</taxon>
        <taxon>Bacillati</taxon>
        <taxon>Cyanobacteriota</taxon>
        <taxon>Cyanophyceae</taxon>
        <taxon>Oscillatoriophycideae</taxon>
        <taxon>Chroococcales</taxon>
        <taxon>Aphanothecaceae</taxon>
        <taxon>Crocosphaera</taxon>
        <taxon>Crocosphaera chwakensis</taxon>
    </lineage>
</organism>
<dbReference type="OrthoDB" id="1411407at2"/>
<feature type="transmembrane region" description="Helical" evidence="2">
    <location>
        <begin position="504"/>
        <end position="524"/>
    </location>
</feature>
<dbReference type="Pfam" id="PF05552">
    <property type="entry name" value="MS_channel_1st_1"/>
    <property type="match status" value="4"/>
</dbReference>
<feature type="transmembrane region" description="Helical" evidence="2">
    <location>
        <begin position="403"/>
        <end position="424"/>
    </location>
</feature>
<feature type="transmembrane region" description="Helical" evidence="2">
    <location>
        <begin position="170"/>
        <end position="191"/>
    </location>
</feature>
<gene>
    <name evidence="3" type="ORF">CY0110_30081</name>
</gene>
<accession>A3IRR5</accession>
<dbReference type="Proteomes" id="UP000003781">
    <property type="component" value="Unassembled WGS sequence"/>
</dbReference>
<keyword evidence="4" id="KW-1185">Reference proteome</keyword>
<keyword evidence="2" id="KW-0472">Membrane</keyword>
<name>A3IRR5_9CHRO</name>
<evidence type="ECO:0000313" key="3">
    <source>
        <dbReference type="EMBL" id="EAZ90766.1"/>
    </source>
</evidence>
<evidence type="ECO:0000313" key="4">
    <source>
        <dbReference type="Proteomes" id="UP000003781"/>
    </source>
</evidence>
<reference evidence="3 4" key="1">
    <citation type="submission" date="2007-03" db="EMBL/GenBank/DDBJ databases">
        <authorList>
            <person name="Stal L."/>
            <person name="Ferriera S."/>
            <person name="Johnson J."/>
            <person name="Kravitz S."/>
            <person name="Beeson K."/>
            <person name="Sutton G."/>
            <person name="Rogers Y.-H."/>
            <person name="Friedman R."/>
            <person name="Frazier M."/>
            <person name="Venter J.C."/>
        </authorList>
    </citation>
    <scope>NUCLEOTIDE SEQUENCE [LARGE SCALE GENOMIC DNA]</scope>
    <source>
        <strain evidence="3 4">CCY0110</strain>
    </source>
</reference>
<feature type="transmembrane region" description="Helical" evidence="2">
    <location>
        <begin position="211"/>
        <end position="232"/>
    </location>
</feature>
<feature type="compositionally biased region" description="Low complexity" evidence="1">
    <location>
        <begin position="370"/>
        <end position="397"/>
    </location>
</feature>
<evidence type="ECO:0000256" key="2">
    <source>
        <dbReference type="SAM" id="Phobius"/>
    </source>
</evidence>
<protein>
    <submittedName>
        <fullName evidence="3">Uncharacterized protein</fullName>
    </submittedName>
</protein>
<feature type="region of interest" description="Disordered" evidence="1">
    <location>
        <begin position="357"/>
        <end position="397"/>
    </location>
</feature>
<dbReference type="Gene3D" id="1.10.287.1260">
    <property type="match status" value="2"/>
</dbReference>
<dbReference type="NCBIfam" id="NF033912">
    <property type="entry name" value="msc"/>
    <property type="match status" value="1"/>
</dbReference>
<keyword evidence="2" id="KW-1133">Transmembrane helix</keyword>
<dbReference type="AlphaFoldDB" id="A3IRR5"/>
<dbReference type="InterPro" id="IPR045275">
    <property type="entry name" value="MscS_archaea/bacteria_type"/>
</dbReference>
<proteinExistence type="predicted"/>
<dbReference type="GO" id="GO:0008381">
    <property type="term" value="F:mechanosensitive monoatomic ion channel activity"/>
    <property type="evidence" value="ECO:0007669"/>
    <property type="project" value="InterPro"/>
</dbReference>
<dbReference type="PANTHER" id="PTHR30221">
    <property type="entry name" value="SMALL-CONDUCTANCE MECHANOSENSITIVE CHANNEL"/>
    <property type="match status" value="1"/>
</dbReference>